<dbReference type="InterPro" id="IPR011009">
    <property type="entry name" value="Kinase-like_dom_sf"/>
</dbReference>
<keyword evidence="3" id="KW-1185">Reference proteome</keyword>
<sequence length="678" mass="73473">MPPKAAKTKSPPQPPTRYMGPRSVFPYFFVTPKLRAARKVPPSVELLPGSSAEKQPDDSLLTYIMDTMYGGSEGSMQEIQHGTLHIYVGPSAPLNIQTVHDFVKKAQHHLNGANLYGLFDLIQAPTLYVYFQPGDTDPQQLLLHSHMPKPPPSAIARGSTALAEVLGHSASRVHGVYPIAFDNNNPSKPVRLTLETAHCASHAESFAHMWKALNEISSLTDEKELSNRLAEYSMTLPRKSSEWELLTAAETFLRAQSQTYRNGEAGYRVQISGVLQQLLGLNEEHIAEFSTETNGSKTDIIFLVNNHLGIIVELKLATGTGDPAIQAVASVVSQARKHEPEKSSGKPIIVLTLAVRARSVVEIGHVLLRRYHDIDGVEKAAWLAAIDHTMPIAGPSTSAPSPLECFRVACVFARVGQTLQETRRLCEAAPTLAPVAPCVFPDRISPNGTKLTGALGPATLLRHGDMNVFRATWSPGDGTGPREVVIKMFPSTKYGIEAHQIAAKHNLAPELIFVGDLFESSGTGWSVCVMEYVPCTKIVTKQHVDNLEKVPGRLQELGLVHGDFRLPNVLFTEAGDVKLADWNWASSPSTCSYYPHNINSKLQWPAGVSAGATLEPAHDLAQVGHIVASLNAEMSDGRVELAAVNQLPSTEGGILPAGPAFVPDEMDVDADEDDGEAE</sequence>
<name>A0A8H6SVJ6_MYCCL</name>
<dbReference type="AlphaFoldDB" id="A0A8H6SVJ6"/>
<feature type="region of interest" description="Disordered" evidence="1">
    <location>
        <begin position="658"/>
        <end position="678"/>
    </location>
</feature>
<organism evidence="2 3">
    <name type="scientific">Mycena chlorophos</name>
    <name type="common">Agaric fungus</name>
    <name type="synonym">Agaricus chlorophos</name>
    <dbReference type="NCBI Taxonomy" id="658473"/>
    <lineage>
        <taxon>Eukaryota</taxon>
        <taxon>Fungi</taxon>
        <taxon>Dikarya</taxon>
        <taxon>Basidiomycota</taxon>
        <taxon>Agaricomycotina</taxon>
        <taxon>Agaricomycetes</taxon>
        <taxon>Agaricomycetidae</taxon>
        <taxon>Agaricales</taxon>
        <taxon>Marasmiineae</taxon>
        <taxon>Mycenaceae</taxon>
        <taxon>Mycena</taxon>
    </lineage>
</organism>
<evidence type="ECO:0000313" key="3">
    <source>
        <dbReference type="Proteomes" id="UP000613580"/>
    </source>
</evidence>
<comment type="caution">
    <text evidence="2">The sequence shown here is derived from an EMBL/GenBank/DDBJ whole genome shotgun (WGS) entry which is preliminary data.</text>
</comment>
<protein>
    <recommendedName>
        <fullName evidence="4">Protein kinase domain-containing protein</fullName>
    </recommendedName>
</protein>
<evidence type="ECO:0000313" key="2">
    <source>
        <dbReference type="EMBL" id="KAF7305456.1"/>
    </source>
</evidence>
<gene>
    <name evidence="2" type="ORF">HMN09_00798300</name>
</gene>
<proteinExistence type="predicted"/>
<feature type="compositionally biased region" description="Acidic residues" evidence="1">
    <location>
        <begin position="664"/>
        <end position="678"/>
    </location>
</feature>
<accession>A0A8H6SVJ6</accession>
<dbReference type="Proteomes" id="UP000613580">
    <property type="component" value="Unassembled WGS sequence"/>
</dbReference>
<feature type="region of interest" description="Disordered" evidence="1">
    <location>
        <begin position="1"/>
        <end position="21"/>
    </location>
</feature>
<evidence type="ECO:0008006" key="4">
    <source>
        <dbReference type="Google" id="ProtNLM"/>
    </source>
</evidence>
<dbReference type="SUPFAM" id="SSF56112">
    <property type="entry name" value="Protein kinase-like (PK-like)"/>
    <property type="match status" value="1"/>
</dbReference>
<reference evidence="2" key="1">
    <citation type="submission" date="2020-05" db="EMBL/GenBank/DDBJ databases">
        <title>Mycena genomes resolve the evolution of fungal bioluminescence.</title>
        <authorList>
            <person name="Tsai I.J."/>
        </authorList>
    </citation>
    <scope>NUCLEOTIDE SEQUENCE</scope>
    <source>
        <strain evidence="2">110903Hualien_Pintung</strain>
    </source>
</reference>
<evidence type="ECO:0000256" key="1">
    <source>
        <dbReference type="SAM" id="MobiDB-lite"/>
    </source>
</evidence>
<dbReference type="OrthoDB" id="3261131at2759"/>
<dbReference type="EMBL" id="JACAZE010000010">
    <property type="protein sequence ID" value="KAF7305456.1"/>
    <property type="molecule type" value="Genomic_DNA"/>
</dbReference>